<gene>
    <name evidence="2" type="ORF">FC98_GL002347</name>
</gene>
<dbReference type="InterPro" id="IPR001387">
    <property type="entry name" value="Cro/C1-type_HTH"/>
</dbReference>
<organism evidence="2 3">
    <name type="scientific">Lentilactobacillus kisonensis DSM 19906 = JCM 15041</name>
    <dbReference type="NCBI Taxonomy" id="1423766"/>
    <lineage>
        <taxon>Bacteria</taxon>
        <taxon>Bacillati</taxon>
        <taxon>Bacillota</taxon>
        <taxon>Bacilli</taxon>
        <taxon>Lactobacillales</taxon>
        <taxon>Lactobacillaceae</taxon>
        <taxon>Lentilactobacillus</taxon>
    </lineage>
</organism>
<reference evidence="2 3" key="1">
    <citation type="journal article" date="2015" name="Genome Announc.">
        <title>Expanding the biotechnology potential of lactobacilli through comparative genomics of 213 strains and associated genera.</title>
        <authorList>
            <person name="Sun Z."/>
            <person name="Harris H.M."/>
            <person name="McCann A."/>
            <person name="Guo C."/>
            <person name="Argimon S."/>
            <person name="Zhang W."/>
            <person name="Yang X."/>
            <person name="Jeffery I.B."/>
            <person name="Cooney J.C."/>
            <person name="Kagawa T.F."/>
            <person name="Liu W."/>
            <person name="Song Y."/>
            <person name="Salvetti E."/>
            <person name="Wrobel A."/>
            <person name="Rasinkangas P."/>
            <person name="Parkhill J."/>
            <person name="Rea M.C."/>
            <person name="O'Sullivan O."/>
            <person name="Ritari J."/>
            <person name="Douillard F.P."/>
            <person name="Paul Ross R."/>
            <person name="Yang R."/>
            <person name="Briner A.E."/>
            <person name="Felis G.E."/>
            <person name="de Vos W.M."/>
            <person name="Barrangou R."/>
            <person name="Klaenhammer T.R."/>
            <person name="Caufield P.W."/>
            <person name="Cui Y."/>
            <person name="Zhang H."/>
            <person name="O'Toole P.W."/>
        </authorList>
    </citation>
    <scope>NUCLEOTIDE SEQUENCE [LARGE SCALE GENOMIC DNA]</scope>
    <source>
        <strain evidence="2 3">DSM 19906</strain>
    </source>
</reference>
<evidence type="ECO:0000313" key="3">
    <source>
        <dbReference type="Proteomes" id="UP000051439"/>
    </source>
</evidence>
<name>A0A0R1NQ01_9LACO</name>
<keyword evidence="3" id="KW-1185">Reference proteome</keyword>
<comment type="caution">
    <text evidence="2">The sequence shown here is derived from an EMBL/GenBank/DDBJ whole genome shotgun (WGS) entry which is preliminary data.</text>
</comment>
<feature type="domain" description="HTH cro/C1-type" evidence="1">
    <location>
        <begin position="2"/>
        <end position="51"/>
    </location>
</feature>
<dbReference type="InterPro" id="IPR010982">
    <property type="entry name" value="Lambda_DNA-bd_dom_sf"/>
</dbReference>
<dbReference type="PATRIC" id="fig|1423766.4.peg.2438"/>
<proteinExistence type="predicted"/>
<dbReference type="PANTHER" id="PTHR37301">
    <property type="entry name" value="DNA-BINDING PROTEIN-RELATED"/>
    <property type="match status" value="1"/>
</dbReference>
<dbReference type="Pfam" id="PF13443">
    <property type="entry name" value="HTH_26"/>
    <property type="match status" value="1"/>
</dbReference>
<evidence type="ECO:0000313" key="2">
    <source>
        <dbReference type="EMBL" id="KRL22464.1"/>
    </source>
</evidence>
<dbReference type="CDD" id="cd00093">
    <property type="entry name" value="HTH_XRE"/>
    <property type="match status" value="1"/>
</dbReference>
<dbReference type="EMBL" id="AZEB01000006">
    <property type="protein sequence ID" value="KRL22464.1"/>
    <property type="molecule type" value="Genomic_DNA"/>
</dbReference>
<dbReference type="PANTHER" id="PTHR37301:SF1">
    <property type="entry name" value="DNA-BINDING PROTEIN"/>
    <property type="match status" value="1"/>
</dbReference>
<dbReference type="Proteomes" id="UP000051439">
    <property type="component" value="Unassembled WGS sequence"/>
</dbReference>
<accession>A0A0R1NQ01</accession>
<evidence type="ECO:0000259" key="1">
    <source>
        <dbReference type="PROSITE" id="PS50943"/>
    </source>
</evidence>
<dbReference type="PROSITE" id="PS50943">
    <property type="entry name" value="HTH_CROC1"/>
    <property type="match status" value="1"/>
</dbReference>
<dbReference type="GO" id="GO:0003677">
    <property type="term" value="F:DNA binding"/>
    <property type="evidence" value="ECO:0007669"/>
    <property type="project" value="InterPro"/>
</dbReference>
<protein>
    <recommendedName>
        <fullName evidence="1">HTH cro/C1-type domain-containing protein</fullName>
    </recommendedName>
</protein>
<dbReference type="Gene3D" id="1.10.260.40">
    <property type="entry name" value="lambda repressor-like DNA-binding domains"/>
    <property type="match status" value="1"/>
</dbReference>
<dbReference type="AlphaFoldDB" id="A0A0R1NQ01"/>
<dbReference type="SUPFAM" id="SSF47413">
    <property type="entry name" value="lambda repressor-like DNA-binding domains"/>
    <property type="match status" value="1"/>
</dbReference>
<sequence length="61" mass="6665">MERKMTSKELAAKIGITTVNLSKLKTGKAKGVRFETLGKLCAVLDCQPGDLLEYVPDKPTK</sequence>